<feature type="transmembrane region" description="Helical" evidence="1">
    <location>
        <begin position="109"/>
        <end position="131"/>
    </location>
</feature>
<evidence type="ECO:0000313" key="3">
    <source>
        <dbReference type="Proteomes" id="UP000183410"/>
    </source>
</evidence>
<evidence type="ECO:0000313" key="2">
    <source>
        <dbReference type="EMBL" id="SFE75635.1"/>
    </source>
</evidence>
<feature type="transmembrane region" description="Helical" evidence="1">
    <location>
        <begin position="58"/>
        <end position="79"/>
    </location>
</feature>
<dbReference type="Pfam" id="PF05145">
    <property type="entry name" value="AbrB"/>
    <property type="match status" value="1"/>
</dbReference>
<keyword evidence="1" id="KW-0472">Membrane</keyword>
<evidence type="ECO:0000256" key="1">
    <source>
        <dbReference type="SAM" id="Phobius"/>
    </source>
</evidence>
<dbReference type="InterPro" id="IPR007820">
    <property type="entry name" value="AbrB_fam"/>
</dbReference>
<dbReference type="AlphaFoldDB" id="A0A1I2D556"/>
<accession>A0A1I2D556</accession>
<dbReference type="NCBIfam" id="TIGR03082">
    <property type="entry name" value="Gneg_AbrB_dup"/>
    <property type="match status" value="1"/>
</dbReference>
<name>A0A1I2D556_9BACL</name>
<feature type="transmembrane region" description="Helical" evidence="1">
    <location>
        <begin position="29"/>
        <end position="46"/>
    </location>
</feature>
<sequence>MPSAYLLGPMIVTAIIHGLGLDAPVLPSGMINAAQLMIGTYVGLLLRPESLKSKVRMTLLAVASGIILLVGAFGLTVLLGKLHPISPATAFLSMVPGGMDQMGIMAKEIHADMAIVSCYQLFRIWFIYFAVPPLLRLIFKRIGGGSGTGTASGTDGHQSLKSH</sequence>
<keyword evidence="1" id="KW-0812">Transmembrane</keyword>
<dbReference type="GO" id="GO:0016020">
    <property type="term" value="C:membrane"/>
    <property type="evidence" value="ECO:0007669"/>
    <property type="project" value="InterPro"/>
</dbReference>
<dbReference type="Proteomes" id="UP000183410">
    <property type="component" value="Unassembled WGS sequence"/>
</dbReference>
<reference evidence="3" key="1">
    <citation type="submission" date="2016-10" db="EMBL/GenBank/DDBJ databases">
        <authorList>
            <person name="Varghese N."/>
            <person name="Submissions S."/>
        </authorList>
    </citation>
    <scope>NUCLEOTIDE SEQUENCE [LARGE SCALE GENOMIC DNA]</scope>
    <source>
        <strain evidence="3">CGMCC 1.10223</strain>
    </source>
</reference>
<protein>
    <submittedName>
        <fullName evidence="2">Membrane protein AbrB duplication</fullName>
    </submittedName>
</protein>
<dbReference type="GO" id="GO:0010468">
    <property type="term" value="P:regulation of gene expression"/>
    <property type="evidence" value="ECO:0007669"/>
    <property type="project" value="InterPro"/>
</dbReference>
<dbReference type="EMBL" id="FONN01000006">
    <property type="protein sequence ID" value="SFE75635.1"/>
    <property type="molecule type" value="Genomic_DNA"/>
</dbReference>
<proteinExistence type="predicted"/>
<organism evidence="2 3">
    <name type="scientific">Paenibacillus algorifonticola</name>
    <dbReference type="NCBI Taxonomy" id="684063"/>
    <lineage>
        <taxon>Bacteria</taxon>
        <taxon>Bacillati</taxon>
        <taxon>Bacillota</taxon>
        <taxon>Bacilli</taxon>
        <taxon>Bacillales</taxon>
        <taxon>Paenibacillaceae</taxon>
        <taxon>Paenibacillus</taxon>
    </lineage>
</organism>
<dbReference type="PANTHER" id="PTHR38457:SF1">
    <property type="entry name" value="REGULATOR ABRB-RELATED"/>
    <property type="match status" value="1"/>
</dbReference>
<keyword evidence="3" id="KW-1185">Reference proteome</keyword>
<keyword evidence="1" id="KW-1133">Transmembrane helix</keyword>
<dbReference type="PANTHER" id="PTHR38457">
    <property type="entry name" value="REGULATOR ABRB-RELATED"/>
    <property type="match status" value="1"/>
</dbReference>
<dbReference type="InterPro" id="IPR017516">
    <property type="entry name" value="AbrB_dup"/>
</dbReference>
<gene>
    <name evidence="2" type="ORF">SAMN04487969_106117</name>
</gene>